<gene>
    <name evidence="4" type="ORF">F2P56_023603</name>
</gene>
<comment type="similarity">
    <text evidence="1">Belongs to the TSR2 family.</text>
</comment>
<dbReference type="Pfam" id="PF10273">
    <property type="entry name" value="WGG"/>
    <property type="match status" value="1"/>
</dbReference>
<organism evidence="4 5">
    <name type="scientific">Juglans regia</name>
    <name type="common">English walnut</name>
    <dbReference type="NCBI Taxonomy" id="51240"/>
    <lineage>
        <taxon>Eukaryota</taxon>
        <taxon>Viridiplantae</taxon>
        <taxon>Streptophyta</taxon>
        <taxon>Embryophyta</taxon>
        <taxon>Tracheophyta</taxon>
        <taxon>Spermatophyta</taxon>
        <taxon>Magnoliopsida</taxon>
        <taxon>eudicotyledons</taxon>
        <taxon>Gunneridae</taxon>
        <taxon>Pentapetalae</taxon>
        <taxon>rosids</taxon>
        <taxon>fabids</taxon>
        <taxon>Fagales</taxon>
        <taxon>Juglandaceae</taxon>
        <taxon>Juglans</taxon>
    </lineage>
</organism>
<comment type="caution">
    <text evidence="4">The sequence shown here is derived from an EMBL/GenBank/DDBJ whole genome shotgun (WGS) entry which is preliminary data.</text>
</comment>
<evidence type="ECO:0008006" key="6">
    <source>
        <dbReference type="Google" id="ProtNLM"/>
    </source>
</evidence>
<evidence type="ECO:0000256" key="2">
    <source>
        <dbReference type="ARBA" id="ARBA00022552"/>
    </source>
</evidence>
<sequence>NSTRNRTARSILIRSFFGAQVFRVLNRERESLVPMDGGPPRALTAEALPAFREGIYLVLSRWSALRLAVENEWGGRDSHRKADQLALDIISWFTQSREPLYIDDLENILDEAMLSLNTEAEDGSIEEIAYKLMTMHEECLEGNLQSIERLREASHQDVSDRHVMQVVNDDDDDDDDDDSVGGDNANGNDDLSNMILDAPDSQSNLNPAGIPVDQSRPKVATEGEDGWVQVSSRRNRGKRN</sequence>
<name>A0A833TR67_JUGRE</name>
<reference evidence="4" key="2">
    <citation type="submission" date="2020-03" db="EMBL/GenBank/DDBJ databases">
        <title>Walnut 2.0.</title>
        <authorList>
            <person name="Marrano A."/>
            <person name="Britton M."/>
            <person name="Zimin A.V."/>
            <person name="Zaini P.A."/>
            <person name="Workman R."/>
            <person name="Puiu D."/>
            <person name="Bianco L."/>
            <person name="Allen B.J."/>
            <person name="Troggio M."/>
            <person name="Leslie C.A."/>
            <person name="Timp W."/>
            <person name="Dendekar A."/>
            <person name="Salzberg S.L."/>
            <person name="Neale D.B."/>
        </authorList>
    </citation>
    <scope>NUCLEOTIDE SEQUENCE</scope>
    <source>
        <tissue evidence="4">Leaves</tissue>
    </source>
</reference>
<dbReference type="InterPro" id="IPR019398">
    <property type="entry name" value="Pre-rRNA_process_TSR2"/>
</dbReference>
<dbReference type="AlphaFoldDB" id="A0A833TR67"/>
<dbReference type="EMBL" id="LIHL02000011">
    <property type="protein sequence ID" value="KAF5453891.1"/>
    <property type="molecule type" value="Genomic_DNA"/>
</dbReference>
<evidence type="ECO:0000313" key="4">
    <source>
        <dbReference type="EMBL" id="KAF5453891.1"/>
    </source>
</evidence>
<dbReference type="PANTHER" id="PTHR21250">
    <property type="entry name" value="PRE-RRNA-PROCESSING PROTEIN TSR2 HOMOLOG"/>
    <property type="match status" value="1"/>
</dbReference>
<reference evidence="4" key="1">
    <citation type="submission" date="2015-10" db="EMBL/GenBank/DDBJ databases">
        <authorList>
            <person name="Martinez-Garcia P.J."/>
            <person name="Crepeau M.W."/>
            <person name="Puiu D."/>
            <person name="Gonzalez-Ibeas D."/>
            <person name="Whalen J."/>
            <person name="Stevens K."/>
            <person name="Paul R."/>
            <person name="Butterfield T."/>
            <person name="Britton M."/>
            <person name="Reagan R."/>
            <person name="Chakraborty S."/>
            <person name="Walawage S.L."/>
            <person name="Vasquez-Gross H.A."/>
            <person name="Cardeno C."/>
            <person name="Famula R."/>
            <person name="Pratt K."/>
            <person name="Kuruganti S."/>
            <person name="Aradhya M.K."/>
            <person name="Leslie C.A."/>
            <person name="Dandekar A.M."/>
            <person name="Salzberg S.L."/>
            <person name="Wegrzyn J.L."/>
            <person name="Langley C.H."/>
            <person name="Neale D.B."/>
        </authorList>
    </citation>
    <scope>NUCLEOTIDE SEQUENCE</scope>
    <source>
        <tissue evidence="4">Leaves</tissue>
    </source>
</reference>
<feature type="region of interest" description="Disordered" evidence="3">
    <location>
        <begin position="167"/>
        <end position="240"/>
    </location>
</feature>
<protein>
    <recommendedName>
        <fullName evidence="6">Pre-rRNA-processing protein TSR2 homolog</fullName>
    </recommendedName>
</protein>
<dbReference type="Gramene" id="Jr11_01270_p1">
    <property type="protein sequence ID" value="cds.Jr11_01270_p1"/>
    <property type="gene ID" value="Jr11_01270"/>
</dbReference>
<accession>A0A833TR67</accession>
<feature type="non-terminal residue" evidence="4">
    <location>
        <position position="1"/>
    </location>
</feature>
<evidence type="ECO:0000256" key="3">
    <source>
        <dbReference type="SAM" id="MobiDB-lite"/>
    </source>
</evidence>
<evidence type="ECO:0000313" key="5">
    <source>
        <dbReference type="Proteomes" id="UP000619265"/>
    </source>
</evidence>
<dbReference type="GO" id="GO:0006364">
    <property type="term" value="P:rRNA processing"/>
    <property type="evidence" value="ECO:0007669"/>
    <property type="project" value="UniProtKB-KW"/>
</dbReference>
<keyword evidence="2" id="KW-0698">rRNA processing</keyword>
<evidence type="ECO:0000256" key="1">
    <source>
        <dbReference type="ARBA" id="ARBA00006524"/>
    </source>
</evidence>
<dbReference type="Proteomes" id="UP000619265">
    <property type="component" value="Unassembled WGS sequence"/>
</dbReference>
<feature type="compositionally biased region" description="Acidic residues" evidence="3">
    <location>
        <begin position="168"/>
        <end position="180"/>
    </location>
</feature>
<feature type="compositionally biased region" description="Low complexity" evidence="3">
    <location>
        <begin position="181"/>
        <end position="190"/>
    </location>
</feature>
<proteinExistence type="inferred from homology"/>